<comment type="similarity">
    <text evidence="1 2">Belongs to the phD/YefM antitoxin family.</text>
</comment>
<protein>
    <recommendedName>
        <fullName evidence="2">Antitoxin</fullName>
    </recommendedName>
</protein>
<dbReference type="Gene3D" id="3.40.1620.10">
    <property type="entry name" value="YefM-like domain"/>
    <property type="match status" value="1"/>
</dbReference>
<gene>
    <name evidence="3" type="ORF">HELGO_WM19439</name>
</gene>
<evidence type="ECO:0000256" key="1">
    <source>
        <dbReference type="ARBA" id="ARBA00009981"/>
    </source>
</evidence>
<dbReference type="PANTHER" id="PTHR33713:SF6">
    <property type="entry name" value="ANTITOXIN YEFM"/>
    <property type="match status" value="1"/>
</dbReference>
<name>A0A6S6TPR2_9BACT</name>
<dbReference type="InterPro" id="IPR036165">
    <property type="entry name" value="YefM-like_sf"/>
</dbReference>
<accession>A0A6S6TPR2</accession>
<dbReference type="Pfam" id="PF02604">
    <property type="entry name" value="PhdYeFM_antitox"/>
    <property type="match status" value="1"/>
</dbReference>
<dbReference type="AlphaFoldDB" id="A0A6S6TPR2"/>
<proteinExistence type="inferred from homology"/>
<comment type="function">
    <text evidence="2">Antitoxin component of a type II toxin-antitoxin (TA) system.</text>
</comment>
<sequence>MILSVNQFRANLKHYVDNAIDNHEPLTVSRKNGEAFVVLSLDDYNREQETLYVLNNNTLMGQVEESFLSYKNKSGHKPSADELNLDGDD</sequence>
<dbReference type="EMBL" id="CACVAU010000066">
    <property type="protein sequence ID" value="CAA6822842.1"/>
    <property type="molecule type" value="Genomic_DNA"/>
</dbReference>
<dbReference type="InterPro" id="IPR006442">
    <property type="entry name" value="Antitoxin_Phd/YefM"/>
</dbReference>
<organism evidence="3">
    <name type="scientific">uncultured Sulfurovum sp</name>
    <dbReference type="NCBI Taxonomy" id="269237"/>
    <lineage>
        <taxon>Bacteria</taxon>
        <taxon>Pseudomonadati</taxon>
        <taxon>Campylobacterota</taxon>
        <taxon>Epsilonproteobacteria</taxon>
        <taxon>Campylobacterales</taxon>
        <taxon>Sulfurovaceae</taxon>
        <taxon>Sulfurovum</taxon>
        <taxon>environmental samples</taxon>
    </lineage>
</organism>
<reference evidence="3" key="1">
    <citation type="submission" date="2020-01" db="EMBL/GenBank/DDBJ databases">
        <authorList>
            <person name="Meier V. D."/>
            <person name="Meier V D."/>
        </authorList>
    </citation>
    <scope>NUCLEOTIDE SEQUENCE</scope>
    <source>
        <strain evidence="3">HLG_WM_MAG_05</strain>
    </source>
</reference>
<dbReference type="SUPFAM" id="SSF143120">
    <property type="entry name" value="YefM-like"/>
    <property type="match status" value="1"/>
</dbReference>
<evidence type="ECO:0000313" key="3">
    <source>
        <dbReference type="EMBL" id="CAA6822842.1"/>
    </source>
</evidence>
<dbReference type="InterPro" id="IPR051405">
    <property type="entry name" value="phD/YefM_antitoxin"/>
</dbReference>
<dbReference type="PANTHER" id="PTHR33713">
    <property type="entry name" value="ANTITOXIN YAFN-RELATED"/>
    <property type="match status" value="1"/>
</dbReference>
<dbReference type="NCBIfam" id="TIGR01552">
    <property type="entry name" value="phd_fam"/>
    <property type="match status" value="1"/>
</dbReference>
<evidence type="ECO:0000256" key="2">
    <source>
        <dbReference type="RuleBase" id="RU362080"/>
    </source>
</evidence>